<dbReference type="RefSeq" id="WP_029719638.1">
    <property type="nucleotide sequence ID" value="NZ_JAJUIW010000008.1"/>
</dbReference>
<dbReference type="EMBL" id="JNVU01000028">
    <property type="protein sequence ID" value="KEI44304.1"/>
    <property type="molecule type" value="Genomic_DNA"/>
</dbReference>
<organism evidence="3 4">
    <name type="scientific">Saccharopolyspora rectivirgula</name>
    <dbReference type="NCBI Taxonomy" id="28042"/>
    <lineage>
        <taxon>Bacteria</taxon>
        <taxon>Bacillati</taxon>
        <taxon>Actinomycetota</taxon>
        <taxon>Actinomycetes</taxon>
        <taxon>Pseudonocardiales</taxon>
        <taxon>Pseudonocardiaceae</taxon>
        <taxon>Saccharopolyspora</taxon>
    </lineage>
</organism>
<sequence length="243" mass="26266">MSNQESSALRSLVNIRDLGGLPAGEGRRTRAGVVFRSDAPKAGDRAPEGVAQWPPHTVIDLREPVELGGEDHPLSKVTTVCRLPLLEDVREADVAGEDSGDHELTRLYLGILNGAAKKLVEAFRTVLNSDGPVLVHCAAGKDRTGVVSAMLLSAVGVPEDEIIADYQRTSENMLGVLRRLDVAVDMTPGVDPEAVSGLVATPFQAIRRVLDRFAEFPDGAAGWLRSHGVSEDELRAWRQRFTE</sequence>
<reference evidence="3 4" key="1">
    <citation type="submission" date="2014-06" db="EMBL/GenBank/DDBJ databases">
        <title>Saccharopolyspora rectivirgula DSM-43113 Genome sequencing.</title>
        <authorList>
            <person name="Barrera C."/>
            <person name="Millon L."/>
            <person name="Rognon B."/>
            <person name="Zaugg C."/>
            <person name="Monod M."/>
        </authorList>
    </citation>
    <scope>NUCLEOTIDE SEQUENCE [LARGE SCALE GENOMIC DNA]</scope>
    <source>
        <strain evidence="3 4">DSM 43113</strain>
    </source>
</reference>
<proteinExistence type="inferred from homology"/>
<dbReference type="GO" id="GO:0004721">
    <property type="term" value="F:phosphoprotein phosphatase activity"/>
    <property type="evidence" value="ECO:0007669"/>
    <property type="project" value="InterPro"/>
</dbReference>
<dbReference type="PANTHER" id="PTHR31126">
    <property type="entry name" value="TYROSINE-PROTEIN PHOSPHATASE"/>
    <property type="match status" value="1"/>
</dbReference>
<dbReference type="PANTHER" id="PTHR31126:SF1">
    <property type="entry name" value="TYROSINE SPECIFIC PROTEIN PHOSPHATASES DOMAIN-CONTAINING PROTEIN"/>
    <property type="match status" value="1"/>
</dbReference>
<dbReference type="SUPFAM" id="SSF52799">
    <property type="entry name" value="(Phosphotyrosine protein) phosphatases II"/>
    <property type="match status" value="1"/>
</dbReference>
<name>A0A073B988_9PSEU</name>
<dbReference type="PROSITE" id="PS50056">
    <property type="entry name" value="TYR_PHOSPHATASE_2"/>
    <property type="match status" value="1"/>
</dbReference>
<keyword evidence="4" id="KW-1185">Reference proteome</keyword>
<evidence type="ECO:0000313" key="4">
    <source>
        <dbReference type="Proteomes" id="UP000031419"/>
    </source>
</evidence>
<evidence type="ECO:0000313" key="3">
    <source>
        <dbReference type="EMBL" id="KEI44304.1"/>
    </source>
</evidence>
<dbReference type="OrthoDB" id="1188001at2"/>
<dbReference type="InterPro" id="IPR029021">
    <property type="entry name" value="Prot-tyrosine_phosphatase-like"/>
</dbReference>
<accession>A0A073B988</accession>
<dbReference type="PROSITE" id="PS00383">
    <property type="entry name" value="TYR_PHOSPHATASE_1"/>
    <property type="match status" value="1"/>
</dbReference>
<dbReference type="Pfam" id="PF13350">
    <property type="entry name" value="Y_phosphatase3"/>
    <property type="match status" value="1"/>
</dbReference>
<dbReference type="STRING" id="28042.GU90_11280"/>
<dbReference type="InterPro" id="IPR016130">
    <property type="entry name" value="Tyr_Pase_AS"/>
</dbReference>
<dbReference type="Gene3D" id="3.90.190.10">
    <property type="entry name" value="Protein tyrosine phosphatase superfamily"/>
    <property type="match status" value="1"/>
</dbReference>
<dbReference type="InterPro" id="IPR026893">
    <property type="entry name" value="Tyr/Ser_Pase_IphP-type"/>
</dbReference>
<comment type="similarity">
    <text evidence="1">Belongs to the protein-tyrosine phosphatase family.</text>
</comment>
<feature type="domain" description="Tyrosine specific protein phosphatases" evidence="2">
    <location>
        <begin position="117"/>
        <end position="174"/>
    </location>
</feature>
<dbReference type="InterPro" id="IPR000387">
    <property type="entry name" value="Tyr_Pase_dom"/>
</dbReference>
<dbReference type="AlphaFoldDB" id="A0A073B988"/>
<evidence type="ECO:0000256" key="1">
    <source>
        <dbReference type="ARBA" id="ARBA00009580"/>
    </source>
</evidence>
<protein>
    <submittedName>
        <fullName evidence="3">Protein tyrosine phosphatase</fullName>
    </submittedName>
</protein>
<dbReference type="Proteomes" id="UP000031419">
    <property type="component" value="Unassembled WGS sequence"/>
</dbReference>
<gene>
    <name evidence="3" type="ORF">GU90_11280</name>
</gene>
<comment type="caution">
    <text evidence="3">The sequence shown here is derived from an EMBL/GenBank/DDBJ whole genome shotgun (WGS) entry which is preliminary data.</text>
</comment>
<dbReference type="eggNOG" id="COG2365">
    <property type="taxonomic scope" value="Bacteria"/>
</dbReference>
<evidence type="ECO:0000259" key="2">
    <source>
        <dbReference type="PROSITE" id="PS50056"/>
    </source>
</evidence>